<protein>
    <recommendedName>
        <fullName evidence="3">Zinc-type alcohol dehydrogenase-like protein</fullName>
    </recommendedName>
</protein>
<evidence type="ECO:0000256" key="2">
    <source>
        <dbReference type="ARBA" id="ARBA00022857"/>
    </source>
</evidence>
<reference evidence="5 6" key="1">
    <citation type="submission" date="2015-11" db="EMBL/GenBank/DDBJ databases">
        <title>Complete genome sequencing of a biphenyl-degrading bacterium, Pseudomonas putida KF715 (=NBRC110667).</title>
        <authorList>
            <person name="Suenaga H."/>
            <person name="Fujihara N."/>
            <person name="Watanabe T."/>
            <person name="Hirose J."/>
            <person name="Kimura N."/>
            <person name="Yamazoe A."/>
            <person name="Hosoyama A."/>
            <person name="Shimodaira J."/>
            <person name="Furukawa K."/>
        </authorList>
    </citation>
    <scope>NUCLEOTIDE SEQUENCE [LARGE SCALE GENOMIC DNA]</scope>
    <source>
        <strain evidence="5 6">KF715</strain>
    </source>
</reference>
<keyword evidence="3" id="KW-0560">Oxidoreductase</keyword>
<evidence type="ECO:0000259" key="4">
    <source>
        <dbReference type="SMART" id="SM00829"/>
    </source>
</evidence>
<dbReference type="Proteomes" id="UP000218731">
    <property type="component" value="Chromosome 1"/>
</dbReference>
<name>A0A1L7NGF0_PSEPU</name>
<evidence type="ECO:0000313" key="5">
    <source>
        <dbReference type="EMBL" id="BAW24571.1"/>
    </source>
</evidence>
<keyword evidence="3" id="KW-0862">Zinc</keyword>
<gene>
    <name evidence="5" type="ORF">KF715C_ch39980</name>
</gene>
<dbReference type="InterPro" id="IPR014182">
    <property type="entry name" value="ADH_Zn_typ-1"/>
</dbReference>
<sequence length="344" mass="36613">MKAIGFNQPLPISDPQALVDLDLPEPEYGEQDLLVEVQAIAVNPADTKVRASAQPAAGTWRILGWDAVGRVRAVGARVTGFQPGDRVFYAGAIDRPGSYAELQAVDARIVAHAPVTLSDEDAAALPLTAITAWETLFDRLRIEQPVAGAANAIVVIGGAGGVGSITIQLARALTDLTVIATASRPETVEWVKKLGAHQVIDHHQPLAPQIEALGLGAPAFVFSTTNTDRYLTDIVELIAPQGRIALIDDPKSLDIVSLKRKSLSIHWEFMFTRSLLGTADIARQQDILRKVAELAGHGTITTTRTRSLGTVSAENLRKAHALLESGQAIGKITLAGFASQEQGI</sequence>
<dbReference type="GO" id="GO:0016491">
    <property type="term" value="F:oxidoreductase activity"/>
    <property type="evidence" value="ECO:0007669"/>
    <property type="project" value="UniProtKB-KW"/>
</dbReference>
<dbReference type="SUPFAM" id="SSF51735">
    <property type="entry name" value="NAD(P)-binding Rossmann-fold domains"/>
    <property type="match status" value="1"/>
</dbReference>
<keyword evidence="3" id="KW-0479">Metal-binding</keyword>
<dbReference type="InterPro" id="IPR036291">
    <property type="entry name" value="NAD(P)-bd_dom_sf"/>
</dbReference>
<dbReference type="GO" id="GO:0008270">
    <property type="term" value="F:zinc ion binding"/>
    <property type="evidence" value="ECO:0007669"/>
    <property type="project" value="InterPro"/>
</dbReference>
<comment type="similarity">
    <text evidence="1 3">Belongs to the zinc-containing alcohol dehydrogenase family. Quinone oxidoreductase subfamily.</text>
</comment>
<dbReference type="InterPro" id="IPR051603">
    <property type="entry name" value="Zinc-ADH_QOR/CCCR"/>
</dbReference>
<dbReference type="Pfam" id="PF08240">
    <property type="entry name" value="ADH_N"/>
    <property type="match status" value="1"/>
</dbReference>
<evidence type="ECO:0000256" key="1">
    <source>
        <dbReference type="ARBA" id="ARBA00010371"/>
    </source>
</evidence>
<dbReference type="SMART" id="SM00829">
    <property type="entry name" value="PKS_ER"/>
    <property type="match status" value="1"/>
</dbReference>
<dbReference type="Pfam" id="PF00107">
    <property type="entry name" value="ADH_zinc_N"/>
    <property type="match status" value="1"/>
</dbReference>
<proteinExistence type="inferred from homology"/>
<dbReference type="CDD" id="cd08252">
    <property type="entry name" value="AL_MDR"/>
    <property type="match status" value="1"/>
</dbReference>
<dbReference type="NCBIfam" id="TIGR02817">
    <property type="entry name" value="adh_fam_1"/>
    <property type="match status" value="1"/>
</dbReference>
<dbReference type="InterPro" id="IPR011032">
    <property type="entry name" value="GroES-like_sf"/>
</dbReference>
<dbReference type="InterPro" id="IPR013149">
    <property type="entry name" value="ADH-like_C"/>
</dbReference>
<feature type="domain" description="Enoyl reductase (ER)" evidence="4">
    <location>
        <begin position="13"/>
        <end position="334"/>
    </location>
</feature>
<dbReference type="AlphaFoldDB" id="A0A1L7NGF0"/>
<dbReference type="InterPro" id="IPR020843">
    <property type="entry name" value="ER"/>
</dbReference>
<organism evidence="5 6">
    <name type="scientific">Pseudomonas putida</name>
    <name type="common">Arthrobacter siderocapsulatus</name>
    <dbReference type="NCBI Taxonomy" id="303"/>
    <lineage>
        <taxon>Bacteria</taxon>
        <taxon>Pseudomonadati</taxon>
        <taxon>Pseudomonadota</taxon>
        <taxon>Gammaproteobacteria</taxon>
        <taxon>Pseudomonadales</taxon>
        <taxon>Pseudomonadaceae</taxon>
        <taxon>Pseudomonas</taxon>
    </lineage>
</organism>
<dbReference type="RefSeq" id="WP_087535321.1">
    <property type="nucleotide sequence ID" value="NZ_AP015029.1"/>
</dbReference>
<dbReference type="SUPFAM" id="SSF50129">
    <property type="entry name" value="GroES-like"/>
    <property type="match status" value="1"/>
</dbReference>
<dbReference type="PANTHER" id="PTHR44154:SF1">
    <property type="entry name" value="QUINONE OXIDOREDUCTASE"/>
    <property type="match status" value="1"/>
</dbReference>
<dbReference type="EMBL" id="AP015029">
    <property type="protein sequence ID" value="BAW24571.1"/>
    <property type="molecule type" value="Genomic_DNA"/>
</dbReference>
<accession>A0A1L7NGF0</accession>
<keyword evidence="2" id="KW-0521">NADP</keyword>
<evidence type="ECO:0000256" key="3">
    <source>
        <dbReference type="RuleBase" id="RU364000"/>
    </source>
</evidence>
<dbReference type="Gene3D" id="3.90.180.10">
    <property type="entry name" value="Medium-chain alcohol dehydrogenases, catalytic domain"/>
    <property type="match status" value="1"/>
</dbReference>
<dbReference type="Gene3D" id="3.40.50.720">
    <property type="entry name" value="NAD(P)-binding Rossmann-like Domain"/>
    <property type="match status" value="1"/>
</dbReference>
<dbReference type="PANTHER" id="PTHR44154">
    <property type="entry name" value="QUINONE OXIDOREDUCTASE"/>
    <property type="match status" value="1"/>
</dbReference>
<evidence type="ECO:0000313" key="6">
    <source>
        <dbReference type="Proteomes" id="UP000218731"/>
    </source>
</evidence>
<dbReference type="InterPro" id="IPR013154">
    <property type="entry name" value="ADH-like_N"/>
</dbReference>